<organism evidence="16 17">
    <name type="scientific">Naematelia encephala</name>
    <dbReference type="NCBI Taxonomy" id="71784"/>
    <lineage>
        <taxon>Eukaryota</taxon>
        <taxon>Fungi</taxon>
        <taxon>Dikarya</taxon>
        <taxon>Basidiomycota</taxon>
        <taxon>Agaricomycotina</taxon>
        <taxon>Tremellomycetes</taxon>
        <taxon>Tremellales</taxon>
        <taxon>Naemateliaceae</taxon>
        <taxon>Naematelia</taxon>
    </lineage>
</organism>
<evidence type="ECO:0000259" key="14">
    <source>
        <dbReference type="PROSITE" id="PS50103"/>
    </source>
</evidence>
<dbReference type="InParanoid" id="A0A1Y2AUY0"/>
<feature type="region of interest" description="Disordered" evidence="13">
    <location>
        <begin position="200"/>
        <end position="228"/>
    </location>
</feature>
<dbReference type="SUPFAM" id="SSF90229">
    <property type="entry name" value="CCCH zinc finger"/>
    <property type="match status" value="1"/>
</dbReference>
<feature type="zinc finger region" description="C3H1-type" evidence="11">
    <location>
        <begin position="180"/>
        <end position="202"/>
    </location>
</feature>
<dbReference type="Gene3D" id="4.10.1000.10">
    <property type="entry name" value="Zinc finger, CCCH-type"/>
    <property type="match status" value="2"/>
</dbReference>
<evidence type="ECO:0000256" key="9">
    <source>
        <dbReference type="ARBA" id="ARBA00023242"/>
    </source>
</evidence>
<dbReference type="FunFam" id="4.10.1000.10:FF:000017">
    <property type="entry name" value="Cleavage and polyadenylation specificity factor 30 kDa subunit"/>
    <property type="match status" value="1"/>
</dbReference>
<name>A0A1Y2AUY0_9TREE</name>
<reference evidence="16 17" key="1">
    <citation type="submission" date="2016-07" db="EMBL/GenBank/DDBJ databases">
        <title>Pervasive Adenine N6-methylation of Active Genes in Fungi.</title>
        <authorList>
            <consortium name="DOE Joint Genome Institute"/>
            <person name="Mondo S.J."/>
            <person name="Dannebaum R.O."/>
            <person name="Kuo R.C."/>
            <person name="Labutti K."/>
            <person name="Haridas S."/>
            <person name="Kuo A."/>
            <person name="Salamov A."/>
            <person name="Ahrendt S.R."/>
            <person name="Lipzen A."/>
            <person name="Sullivan W."/>
            <person name="Andreopoulos W.B."/>
            <person name="Clum A."/>
            <person name="Lindquist E."/>
            <person name="Daum C."/>
            <person name="Ramamoorthy G.K."/>
            <person name="Gryganskyi A."/>
            <person name="Culley D."/>
            <person name="Magnuson J.K."/>
            <person name="James T.Y."/>
            <person name="O'Malley M.A."/>
            <person name="Stajich J.E."/>
            <person name="Spatafora J.W."/>
            <person name="Visel A."/>
            <person name="Grigoriev I.V."/>
        </authorList>
    </citation>
    <scope>NUCLEOTIDE SEQUENCE [LARGE SCALE GENOMIC DNA]</scope>
    <source>
        <strain evidence="16 17">68-887.2</strain>
    </source>
</reference>
<comment type="caution">
    <text evidence="16">The sequence shown here is derived from an EMBL/GenBank/DDBJ whole genome shotgun (WGS) entry which is preliminary data.</text>
</comment>
<dbReference type="InterPro" id="IPR001878">
    <property type="entry name" value="Znf_CCHC"/>
</dbReference>
<dbReference type="AlphaFoldDB" id="A0A1Y2AUY0"/>
<evidence type="ECO:0000256" key="13">
    <source>
        <dbReference type="SAM" id="MobiDB-lite"/>
    </source>
</evidence>
<accession>A0A1Y2AUY0</accession>
<protein>
    <recommendedName>
        <fullName evidence="12">mRNA 3'-end-processing protein</fullName>
    </recommendedName>
</protein>
<dbReference type="GO" id="GO:0003723">
    <property type="term" value="F:RNA binding"/>
    <property type="evidence" value="ECO:0007669"/>
    <property type="project" value="UniProtKB-UniRule"/>
</dbReference>
<feature type="domain" description="CCHC-type" evidence="15">
    <location>
        <begin position="319"/>
        <end position="334"/>
    </location>
</feature>
<dbReference type="GO" id="GO:0005634">
    <property type="term" value="C:nucleus"/>
    <property type="evidence" value="ECO:0007669"/>
    <property type="project" value="UniProtKB-SubCell"/>
</dbReference>
<feature type="zinc finger region" description="C3H1-type" evidence="11">
    <location>
        <begin position="151"/>
        <end position="178"/>
    </location>
</feature>
<dbReference type="Proteomes" id="UP000193986">
    <property type="component" value="Unassembled WGS sequence"/>
</dbReference>
<evidence type="ECO:0000256" key="7">
    <source>
        <dbReference type="ARBA" id="ARBA00022833"/>
    </source>
</evidence>
<feature type="domain" description="C3H1-type" evidence="14">
    <location>
        <begin position="151"/>
        <end position="178"/>
    </location>
</feature>
<evidence type="ECO:0000256" key="3">
    <source>
        <dbReference type="ARBA" id="ARBA00022664"/>
    </source>
</evidence>
<dbReference type="GO" id="GO:0031124">
    <property type="term" value="P:mRNA 3'-end processing"/>
    <property type="evidence" value="ECO:0007669"/>
    <property type="project" value="UniProtKB-UniRule"/>
</dbReference>
<evidence type="ECO:0000256" key="4">
    <source>
        <dbReference type="ARBA" id="ARBA00022723"/>
    </source>
</evidence>
<dbReference type="SUPFAM" id="SSF57756">
    <property type="entry name" value="Retrovirus zinc finger-like domains"/>
    <property type="match status" value="1"/>
</dbReference>
<gene>
    <name evidence="16" type="ORF">BCR39DRAFT_590013</name>
</gene>
<keyword evidence="7 11" id="KW-0862">Zinc</keyword>
<evidence type="ECO:0000256" key="2">
    <source>
        <dbReference type="ARBA" id="ARBA00008907"/>
    </source>
</evidence>
<dbReference type="SMART" id="SM00356">
    <property type="entry name" value="ZnF_C3H1"/>
    <property type="match status" value="4"/>
</dbReference>
<feature type="zinc finger region" description="C3H1-type" evidence="11">
    <location>
        <begin position="96"/>
        <end position="123"/>
    </location>
</feature>
<dbReference type="SMART" id="SM00343">
    <property type="entry name" value="ZnF_C2HC"/>
    <property type="match status" value="1"/>
</dbReference>
<evidence type="ECO:0000256" key="1">
    <source>
        <dbReference type="ARBA" id="ARBA00004123"/>
    </source>
</evidence>
<proteinExistence type="inferred from homology"/>
<evidence type="ECO:0000256" key="5">
    <source>
        <dbReference type="ARBA" id="ARBA00022737"/>
    </source>
</evidence>
<dbReference type="PROSITE" id="PS50103">
    <property type="entry name" value="ZF_C3H1"/>
    <property type="match status" value="3"/>
</dbReference>
<evidence type="ECO:0000256" key="8">
    <source>
        <dbReference type="ARBA" id="ARBA00022884"/>
    </source>
</evidence>
<comment type="similarity">
    <text evidence="2 12">Belongs to the CPSF4/YTH1 family.</text>
</comment>
<sequence>MAAASTSTAPLDPLLGRAADFVRPEKQFRQVNLDIEGYLKAEKNMKLDSDDQICRLSLLPPGCPLPPSLCPYRHTTPSALNFAPPPPLPSHPREREKKTTVCKHYLRNLCKMGDNCEYTHDFNLRTMPICISFERVGKCELGGECLYFHRRDRRVECPDYNRGFCRLGSECPRRHIRRIPCGAYLAGFCPDGPDCKFAHPSPKLPPPESYINPTPPDPSKAGPPPQLPAGYGRWREYKYDPSAVVIPAPAWVEGGSLSGWRAGGFLSGNARRNEGGGGGGDDGGGGGGGRRGGGGGGGERGGGGGGGGGWIKDLSTVLCFRCNQYGHFANTCSNDAVPGDRGGLKRER</sequence>
<keyword evidence="5 12" id="KW-0677">Repeat</keyword>
<comment type="function">
    <text evidence="10 12">Component of the cleavage factor I (CF I) involved in pre-mRNA 3'-end processing.</text>
</comment>
<dbReference type="EMBL" id="MCFC01000054">
    <property type="protein sequence ID" value="ORY25735.1"/>
    <property type="molecule type" value="Genomic_DNA"/>
</dbReference>
<keyword evidence="9 12" id="KW-0539">Nucleus</keyword>
<dbReference type="PROSITE" id="PS50158">
    <property type="entry name" value="ZF_CCHC"/>
    <property type="match status" value="1"/>
</dbReference>
<feature type="region of interest" description="Disordered" evidence="13">
    <location>
        <begin position="271"/>
        <end position="304"/>
    </location>
</feature>
<feature type="domain" description="C3H1-type" evidence="14">
    <location>
        <begin position="180"/>
        <end position="202"/>
    </location>
</feature>
<feature type="compositionally biased region" description="Gly residues" evidence="13">
    <location>
        <begin position="275"/>
        <end position="304"/>
    </location>
</feature>
<keyword evidence="6 11" id="KW-0863">Zinc-finger</keyword>
<dbReference type="Pfam" id="PF00642">
    <property type="entry name" value="zf-CCCH"/>
    <property type="match status" value="1"/>
</dbReference>
<evidence type="ECO:0000256" key="6">
    <source>
        <dbReference type="ARBA" id="ARBA00022771"/>
    </source>
</evidence>
<dbReference type="InterPro" id="IPR000571">
    <property type="entry name" value="Znf_CCCH"/>
</dbReference>
<evidence type="ECO:0000313" key="17">
    <source>
        <dbReference type="Proteomes" id="UP000193986"/>
    </source>
</evidence>
<dbReference type="PANTHER" id="PTHR23102:SF24">
    <property type="entry name" value="CLEAVAGE AND POLYADENYLATION SPECIFICITY FACTOR SUBUNIT 4"/>
    <property type="match status" value="1"/>
</dbReference>
<dbReference type="InterPro" id="IPR036875">
    <property type="entry name" value="Znf_CCHC_sf"/>
</dbReference>
<keyword evidence="8 12" id="KW-0694">RNA-binding</keyword>
<keyword evidence="4 11" id="KW-0479">Metal-binding</keyword>
<feature type="compositionally biased region" description="Pro residues" evidence="13">
    <location>
        <begin position="202"/>
        <end position="227"/>
    </location>
</feature>
<evidence type="ECO:0000256" key="12">
    <source>
        <dbReference type="RuleBase" id="RU369008"/>
    </source>
</evidence>
<keyword evidence="3 12" id="KW-0507">mRNA processing</keyword>
<evidence type="ECO:0000256" key="10">
    <source>
        <dbReference type="ARBA" id="ARBA00024826"/>
    </source>
</evidence>
<evidence type="ECO:0000256" key="11">
    <source>
        <dbReference type="PROSITE-ProRule" id="PRU00723"/>
    </source>
</evidence>
<dbReference type="InterPro" id="IPR045348">
    <property type="entry name" value="CPSF4/Yth1"/>
</dbReference>
<keyword evidence="17" id="KW-1185">Reference proteome</keyword>
<dbReference type="STRING" id="71784.A0A1Y2AUY0"/>
<comment type="subcellular location">
    <subcellularLocation>
        <location evidence="1 12">Nucleus</location>
    </subcellularLocation>
</comment>
<dbReference type="InterPro" id="IPR036855">
    <property type="entry name" value="Znf_CCCH_sf"/>
</dbReference>
<feature type="domain" description="C3H1-type" evidence="14">
    <location>
        <begin position="96"/>
        <end position="123"/>
    </location>
</feature>
<dbReference type="OrthoDB" id="1914176at2759"/>
<dbReference type="GO" id="GO:0008270">
    <property type="term" value="F:zinc ion binding"/>
    <property type="evidence" value="ECO:0007669"/>
    <property type="project" value="UniProtKB-KW"/>
</dbReference>
<evidence type="ECO:0000259" key="15">
    <source>
        <dbReference type="PROSITE" id="PS50158"/>
    </source>
</evidence>
<dbReference type="PANTHER" id="PTHR23102">
    <property type="entry name" value="CLEAVAGE AND POLYADENYLATION SPECIFICITY FACTOR SUBUNIT 4-RELATED"/>
    <property type="match status" value="1"/>
</dbReference>
<evidence type="ECO:0000313" key="16">
    <source>
        <dbReference type="EMBL" id="ORY25735.1"/>
    </source>
</evidence>